<gene>
    <name evidence="6" type="primary">LOC113510971</name>
</gene>
<keyword evidence="3" id="KW-0812">Transmembrane</keyword>
<dbReference type="GeneID" id="113510971"/>
<dbReference type="PROSITE" id="PS50053">
    <property type="entry name" value="UBIQUITIN_2"/>
    <property type="match status" value="1"/>
</dbReference>
<dbReference type="RefSeq" id="XP_026750323.3">
    <property type="nucleotide sequence ID" value="XM_026894522.3"/>
</dbReference>
<evidence type="ECO:0000256" key="3">
    <source>
        <dbReference type="SAM" id="Phobius"/>
    </source>
</evidence>
<dbReference type="SUPFAM" id="SSF54236">
    <property type="entry name" value="Ubiquitin-like"/>
    <property type="match status" value="1"/>
</dbReference>
<reference evidence="6" key="1">
    <citation type="submission" date="2025-08" db="UniProtKB">
        <authorList>
            <consortium name="RefSeq"/>
        </authorList>
    </citation>
    <scope>IDENTIFICATION</scope>
    <source>
        <tissue evidence="6">Whole larvae</tissue>
    </source>
</reference>
<name>A0A6J1WIG5_GALME</name>
<evidence type="ECO:0000259" key="4">
    <source>
        <dbReference type="PROSITE" id="PS50053"/>
    </source>
</evidence>
<dbReference type="SMART" id="SM00213">
    <property type="entry name" value="UBQ"/>
    <property type="match status" value="1"/>
</dbReference>
<keyword evidence="3" id="KW-1133">Transmembrane helix</keyword>
<sequence>MSSISFKLIFPIFNSLQSIIILILLSVIFIRIVRNIYNNTNIIMKLIVKKLQGGECCVEVMSTTYISEIKRQISNKLHIPVEEQKLLFMGRSLADEKTVQAYPLIKDGTRLNLVVKKPDGLYEASLKYFKKLGMSDVEAMNTANRLMKVVQDKFNKLSWDDIERLSMDCILDERGQSRPHVENETECDDMFNL</sequence>
<dbReference type="Pfam" id="PF00240">
    <property type="entry name" value="ubiquitin"/>
    <property type="match status" value="1"/>
</dbReference>
<protein>
    <submittedName>
        <fullName evidence="6">Ubiquitin-like protein 4A</fullName>
    </submittedName>
</protein>
<dbReference type="PANTHER" id="PTHR46555:SF1">
    <property type="entry name" value="UBIQUITIN-LIKE PROTEIN 4A"/>
    <property type="match status" value="1"/>
</dbReference>
<feature type="domain" description="Ubiquitin-like" evidence="4">
    <location>
        <begin position="44"/>
        <end position="120"/>
    </location>
</feature>
<keyword evidence="2" id="KW-0963">Cytoplasm</keyword>
<evidence type="ECO:0000256" key="1">
    <source>
        <dbReference type="ARBA" id="ARBA00004514"/>
    </source>
</evidence>
<keyword evidence="5" id="KW-1185">Reference proteome</keyword>
<dbReference type="KEGG" id="gmw:113510971"/>
<dbReference type="AlphaFoldDB" id="A0A6J1WIG5"/>
<dbReference type="Proteomes" id="UP001652740">
    <property type="component" value="Unplaced"/>
</dbReference>
<dbReference type="GO" id="GO:0071818">
    <property type="term" value="C:BAT3 complex"/>
    <property type="evidence" value="ECO:0007669"/>
    <property type="project" value="TreeGrafter"/>
</dbReference>
<dbReference type="GO" id="GO:0071816">
    <property type="term" value="P:tail-anchored membrane protein insertion into ER membrane"/>
    <property type="evidence" value="ECO:0007669"/>
    <property type="project" value="TreeGrafter"/>
</dbReference>
<accession>A0A6J1WIG5</accession>
<evidence type="ECO:0000313" key="5">
    <source>
        <dbReference type="Proteomes" id="UP001652740"/>
    </source>
</evidence>
<dbReference type="InterPro" id="IPR047154">
    <property type="entry name" value="UBL4A-like"/>
</dbReference>
<feature type="transmembrane region" description="Helical" evidence="3">
    <location>
        <begin position="12"/>
        <end position="33"/>
    </location>
</feature>
<organism evidence="5 6">
    <name type="scientific">Galleria mellonella</name>
    <name type="common">Greater wax moth</name>
    <dbReference type="NCBI Taxonomy" id="7137"/>
    <lineage>
        <taxon>Eukaryota</taxon>
        <taxon>Metazoa</taxon>
        <taxon>Ecdysozoa</taxon>
        <taxon>Arthropoda</taxon>
        <taxon>Hexapoda</taxon>
        <taxon>Insecta</taxon>
        <taxon>Pterygota</taxon>
        <taxon>Neoptera</taxon>
        <taxon>Endopterygota</taxon>
        <taxon>Lepidoptera</taxon>
        <taxon>Glossata</taxon>
        <taxon>Ditrysia</taxon>
        <taxon>Pyraloidea</taxon>
        <taxon>Pyralidae</taxon>
        <taxon>Galleriinae</taxon>
        <taxon>Galleria</taxon>
    </lineage>
</organism>
<evidence type="ECO:0000256" key="2">
    <source>
        <dbReference type="ARBA" id="ARBA00022490"/>
    </source>
</evidence>
<dbReference type="PANTHER" id="PTHR46555">
    <property type="entry name" value="UBIQUITIN-LIKE PROTEIN 4A"/>
    <property type="match status" value="1"/>
</dbReference>
<dbReference type="InterPro" id="IPR000626">
    <property type="entry name" value="Ubiquitin-like_dom"/>
</dbReference>
<dbReference type="Gene3D" id="3.10.20.90">
    <property type="entry name" value="Phosphatidylinositol 3-kinase Catalytic Subunit, Chain A, domain 1"/>
    <property type="match status" value="1"/>
</dbReference>
<comment type="subcellular location">
    <subcellularLocation>
        <location evidence="1">Cytoplasm</location>
        <location evidence="1">Cytosol</location>
    </subcellularLocation>
</comment>
<dbReference type="FunCoup" id="A0A6J1WIG5">
    <property type="interactions" value="194"/>
</dbReference>
<dbReference type="GO" id="GO:0051087">
    <property type="term" value="F:protein-folding chaperone binding"/>
    <property type="evidence" value="ECO:0007669"/>
    <property type="project" value="TreeGrafter"/>
</dbReference>
<proteinExistence type="predicted"/>
<evidence type="ECO:0000313" key="6">
    <source>
        <dbReference type="RefSeq" id="XP_026750323.3"/>
    </source>
</evidence>
<dbReference type="InterPro" id="IPR029071">
    <property type="entry name" value="Ubiquitin-like_domsf"/>
</dbReference>
<dbReference type="GO" id="GO:0006620">
    <property type="term" value="P:post-translational protein targeting to endoplasmic reticulum membrane"/>
    <property type="evidence" value="ECO:0007669"/>
    <property type="project" value="InterPro"/>
</dbReference>
<keyword evidence="3" id="KW-0472">Membrane</keyword>
<dbReference type="InParanoid" id="A0A6J1WIG5"/>